<dbReference type="InterPro" id="IPR036942">
    <property type="entry name" value="Beta-barrel_TonB_sf"/>
</dbReference>
<keyword evidence="11" id="KW-1185">Reference proteome</keyword>
<name>A0ABX2EN92_9BURK</name>
<evidence type="ECO:0000259" key="9">
    <source>
        <dbReference type="Pfam" id="PF07715"/>
    </source>
</evidence>
<evidence type="ECO:0000256" key="6">
    <source>
        <dbReference type="SAM" id="MobiDB-lite"/>
    </source>
</evidence>
<dbReference type="Pfam" id="PF07715">
    <property type="entry name" value="Plug"/>
    <property type="match status" value="1"/>
</dbReference>
<dbReference type="Pfam" id="PF00593">
    <property type="entry name" value="TonB_dep_Rec_b-barrel"/>
    <property type="match status" value="1"/>
</dbReference>
<keyword evidence="5" id="KW-0798">TonB box</keyword>
<evidence type="ECO:0000256" key="2">
    <source>
        <dbReference type="ARBA" id="ARBA00009810"/>
    </source>
</evidence>
<evidence type="ECO:0000256" key="4">
    <source>
        <dbReference type="ARBA" id="ARBA00023237"/>
    </source>
</evidence>
<organism evidence="10 11">
    <name type="scientific">Pseudaquabacterium terrae</name>
    <dbReference type="NCBI Taxonomy" id="2732868"/>
    <lineage>
        <taxon>Bacteria</taxon>
        <taxon>Pseudomonadati</taxon>
        <taxon>Pseudomonadota</taxon>
        <taxon>Betaproteobacteria</taxon>
        <taxon>Burkholderiales</taxon>
        <taxon>Sphaerotilaceae</taxon>
        <taxon>Pseudaquabacterium</taxon>
    </lineage>
</organism>
<evidence type="ECO:0000313" key="11">
    <source>
        <dbReference type="Proteomes" id="UP000737171"/>
    </source>
</evidence>
<dbReference type="InterPro" id="IPR012910">
    <property type="entry name" value="Plug_dom"/>
</dbReference>
<feature type="signal peptide" evidence="7">
    <location>
        <begin position="1"/>
        <end position="23"/>
    </location>
</feature>
<dbReference type="Proteomes" id="UP000737171">
    <property type="component" value="Unassembled WGS sequence"/>
</dbReference>
<comment type="similarity">
    <text evidence="2 5">Belongs to the TonB-dependent receptor family.</text>
</comment>
<keyword evidence="7" id="KW-0732">Signal</keyword>
<evidence type="ECO:0000256" key="1">
    <source>
        <dbReference type="ARBA" id="ARBA00004442"/>
    </source>
</evidence>
<dbReference type="Gene3D" id="2.170.130.10">
    <property type="entry name" value="TonB-dependent receptor, plug domain"/>
    <property type="match status" value="1"/>
</dbReference>
<comment type="subcellular location">
    <subcellularLocation>
        <location evidence="1 5">Cell outer membrane</location>
    </subcellularLocation>
</comment>
<dbReference type="PANTHER" id="PTHR40980">
    <property type="entry name" value="PLUG DOMAIN-CONTAINING PROTEIN"/>
    <property type="match status" value="1"/>
</dbReference>
<dbReference type="Gene3D" id="2.40.170.20">
    <property type="entry name" value="TonB-dependent receptor, beta-barrel domain"/>
    <property type="match status" value="1"/>
</dbReference>
<feature type="domain" description="TonB-dependent receptor-like beta-barrel" evidence="8">
    <location>
        <begin position="477"/>
        <end position="923"/>
    </location>
</feature>
<dbReference type="NCBIfam" id="TIGR01782">
    <property type="entry name" value="TonB-Xanth-Caul"/>
    <property type="match status" value="1"/>
</dbReference>
<accession>A0ABX2EN92</accession>
<evidence type="ECO:0000256" key="7">
    <source>
        <dbReference type="SAM" id="SignalP"/>
    </source>
</evidence>
<feature type="domain" description="TonB-dependent receptor plug" evidence="9">
    <location>
        <begin position="97"/>
        <end position="215"/>
    </location>
</feature>
<proteinExistence type="inferred from homology"/>
<protein>
    <submittedName>
        <fullName evidence="10">TonB-dependent receptor</fullName>
    </submittedName>
</protein>
<dbReference type="InterPro" id="IPR000531">
    <property type="entry name" value="Beta-barrel_TonB"/>
</dbReference>
<keyword evidence="10" id="KW-0675">Receptor</keyword>
<feature type="region of interest" description="Disordered" evidence="6">
    <location>
        <begin position="24"/>
        <end position="76"/>
    </location>
</feature>
<dbReference type="PANTHER" id="PTHR40980:SF3">
    <property type="entry name" value="TONB-DEPENDENT RECEPTOR-LIKE BETA-BARREL DOMAIN-CONTAINING PROTEIN"/>
    <property type="match status" value="1"/>
</dbReference>
<keyword evidence="4" id="KW-0998">Cell outer membrane</keyword>
<keyword evidence="3 5" id="KW-0472">Membrane</keyword>
<sequence length="956" mass="102876">MKATLTPIASAVAFALIGTVAHAQQQTQQDDKKPQAQQVAQAPQAPAAPAAAASAPQAQQVAQAPAQPQAPRAGTPAPETIVITGIRGSLQQSLNQKRAADSHTEVITAEDIGKMPDKNVADSLQRVPGVTISSAGATEGGFDENDRVSMRGTNPSLTQTLINGHPVSSGDWFVLNQSDNAGRSVSYTLLPSELVSRVVVHKSSEASLIEGGVAGSVNIITRKPLEFRQQLTLEAALGAVHATLPKKTDPQFNALVNFKNDSSTAGVMLQVFSEKRHLRRDGVEILGYNQISPTSDVVLGNATKGIAPHPDLANVYYPRSTGAALFEQVRKREGGLLEVQVKPMANLTLDASAFASKMDASNYNRNYLVHAPFFLNEGRGQAPDPGYVVRNQTLVKAKFSPIPNADGSPSTQAYGVYDQIARPDESAETTFFNFDANWRASDALTLNFKAGTSTGKGKTPTQNVAEWDVGKGTGASWNLNGVDSAPDFSLHTPANVPGGDATRSLDWIFGYQNVNIKDKDDWAQIDGEFALDAGMLSTLKFGVRAAKHTRDSLGVIAQGPGPGAFDLTKWPSTFANYPGNFGSGLGGTFARDIWYYTYEQMNAVAPGLSNRDPKIRAYPLADFELEEKANAGYVQANLEGKGWRGNVGVRFVQTKEHVIKFINVPETAPGAIIGSAFGAFLPVVTDHSYNDVLPSLNLRVDVAKDMVARFAVSKTMTRPDYSALAGALNLAPPANQGDIGRGNGSNPDLKPVRSTNVDAALEWYYAPRALVSAGAFYMDLRSYVGLGKVRRQYITFDQAHPNGYMADYDLDVPINSSGKIKGLELAIEQPFGNFGISANYTYTDAKEKGGGPIVGASRNIYNLVGYYEDDRFNARVAYNFRSHFYSGLDRSTAFSQDDTASLAASLGVKISDKLSVSLDGMNLNNPKLKYYALNGDQPRSIYQNGRQFYLTLRAKL</sequence>
<dbReference type="InterPro" id="IPR010104">
    <property type="entry name" value="TonB_rcpt_bac"/>
</dbReference>
<dbReference type="InterPro" id="IPR037066">
    <property type="entry name" value="Plug_dom_sf"/>
</dbReference>
<reference evidence="10 11" key="1">
    <citation type="submission" date="2020-05" db="EMBL/GenBank/DDBJ databases">
        <title>Aquincola sp. isolate from soil.</title>
        <authorList>
            <person name="Han J."/>
            <person name="Kim D.-U."/>
        </authorList>
    </citation>
    <scope>NUCLEOTIDE SEQUENCE [LARGE SCALE GENOMIC DNA]</scope>
    <source>
        <strain evidence="10 11">S2</strain>
    </source>
</reference>
<feature type="compositionally biased region" description="Low complexity" evidence="6">
    <location>
        <begin position="35"/>
        <end position="76"/>
    </location>
</feature>
<dbReference type="RefSeq" id="WP_173128362.1">
    <property type="nucleotide sequence ID" value="NZ_JABRWJ010000007.1"/>
</dbReference>
<comment type="caution">
    <text evidence="10">The sequence shown here is derived from an EMBL/GenBank/DDBJ whole genome shotgun (WGS) entry which is preliminary data.</text>
</comment>
<feature type="chain" id="PRO_5046325581" evidence="7">
    <location>
        <begin position="24"/>
        <end position="956"/>
    </location>
</feature>
<dbReference type="SUPFAM" id="SSF56935">
    <property type="entry name" value="Porins"/>
    <property type="match status" value="1"/>
</dbReference>
<evidence type="ECO:0000256" key="5">
    <source>
        <dbReference type="RuleBase" id="RU003357"/>
    </source>
</evidence>
<evidence type="ECO:0000256" key="3">
    <source>
        <dbReference type="ARBA" id="ARBA00023136"/>
    </source>
</evidence>
<evidence type="ECO:0000313" key="10">
    <source>
        <dbReference type="EMBL" id="NRF70116.1"/>
    </source>
</evidence>
<evidence type="ECO:0000259" key="8">
    <source>
        <dbReference type="Pfam" id="PF00593"/>
    </source>
</evidence>
<gene>
    <name evidence="10" type="ORF">HLB44_24215</name>
</gene>
<dbReference type="EMBL" id="JABRWJ010000007">
    <property type="protein sequence ID" value="NRF70116.1"/>
    <property type="molecule type" value="Genomic_DNA"/>
</dbReference>